<reference evidence="2" key="1">
    <citation type="submission" date="2018-02" db="EMBL/GenBank/DDBJ databases">
        <title>Rhizophora mucronata_Transcriptome.</title>
        <authorList>
            <person name="Meera S.P."/>
            <person name="Sreeshan A."/>
            <person name="Augustine A."/>
        </authorList>
    </citation>
    <scope>NUCLEOTIDE SEQUENCE</scope>
    <source>
        <tissue evidence="2">Leaf</tissue>
    </source>
</reference>
<evidence type="ECO:0000313" key="2">
    <source>
        <dbReference type="EMBL" id="MBX41751.1"/>
    </source>
</evidence>
<sequence>MKTPTHTIHQPDLALRPTSTALSPSPSRPGGLYPPSLSLNFCFIFSYSLPLLIPSSDCSSR</sequence>
<proteinExistence type="predicted"/>
<protein>
    <submittedName>
        <fullName evidence="2">Uncharacterized protein</fullName>
    </submittedName>
</protein>
<name>A0A2P2NGZ0_RHIMU</name>
<dbReference type="EMBL" id="GGEC01061267">
    <property type="protein sequence ID" value="MBX41751.1"/>
    <property type="molecule type" value="Transcribed_RNA"/>
</dbReference>
<evidence type="ECO:0000256" key="1">
    <source>
        <dbReference type="SAM" id="MobiDB-lite"/>
    </source>
</evidence>
<organism evidence="2">
    <name type="scientific">Rhizophora mucronata</name>
    <name type="common">Asiatic mangrove</name>
    <dbReference type="NCBI Taxonomy" id="61149"/>
    <lineage>
        <taxon>Eukaryota</taxon>
        <taxon>Viridiplantae</taxon>
        <taxon>Streptophyta</taxon>
        <taxon>Embryophyta</taxon>
        <taxon>Tracheophyta</taxon>
        <taxon>Spermatophyta</taxon>
        <taxon>Magnoliopsida</taxon>
        <taxon>eudicotyledons</taxon>
        <taxon>Gunneridae</taxon>
        <taxon>Pentapetalae</taxon>
        <taxon>rosids</taxon>
        <taxon>fabids</taxon>
        <taxon>Malpighiales</taxon>
        <taxon>Rhizophoraceae</taxon>
        <taxon>Rhizophora</taxon>
    </lineage>
</organism>
<dbReference type="AlphaFoldDB" id="A0A2P2NGZ0"/>
<feature type="region of interest" description="Disordered" evidence="1">
    <location>
        <begin position="1"/>
        <end position="29"/>
    </location>
</feature>
<accession>A0A2P2NGZ0</accession>